<evidence type="ECO:0000313" key="4">
    <source>
        <dbReference type="Proteomes" id="UP000295468"/>
    </source>
</evidence>
<keyword evidence="4" id="KW-1185">Reference proteome</keyword>
<protein>
    <submittedName>
        <fullName evidence="3">CBS domain protein</fullName>
    </submittedName>
</protein>
<feature type="domain" description="CBS" evidence="2">
    <location>
        <begin position="7"/>
        <end position="64"/>
    </location>
</feature>
<evidence type="ECO:0000256" key="1">
    <source>
        <dbReference type="PROSITE-ProRule" id="PRU00703"/>
    </source>
</evidence>
<dbReference type="InterPro" id="IPR046342">
    <property type="entry name" value="CBS_dom_sf"/>
</dbReference>
<gene>
    <name evidence="3" type="ORF">CLV82_1291</name>
</gene>
<dbReference type="InterPro" id="IPR000644">
    <property type="entry name" value="CBS_dom"/>
</dbReference>
<name>A0A4R6TIE7_9FLAO</name>
<dbReference type="EMBL" id="SNYI01000002">
    <property type="protein sequence ID" value="TDQ30604.1"/>
    <property type="molecule type" value="Genomic_DNA"/>
</dbReference>
<evidence type="ECO:0000313" key="3">
    <source>
        <dbReference type="EMBL" id="TDQ30604.1"/>
    </source>
</evidence>
<reference evidence="3 4" key="1">
    <citation type="submission" date="2019-03" db="EMBL/GenBank/DDBJ databases">
        <title>Genomic Encyclopedia of Archaeal and Bacterial Type Strains, Phase II (KMG-II): from individual species to whole genera.</title>
        <authorList>
            <person name="Goeker M."/>
        </authorList>
    </citation>
    <scope>NUCLEOTIDE SEQUENCE [LARGE SCALE GENOMIC DNA]</scope>
    <source>
        <strain evidence="3 4">DSM 18435</strain>
    </source>
</reference>
<dbReference type="PROSITE" id="PS51371">
    <property type="entry name" value="CBS"/>
    <property type="match status" value="1"/>
</dbReference>
<accession>A0A4R6TIE7</accession>
<proteinExistence type="predicted"/>
<dbReference type="Pfam" id="PF00571">
    <property type="entry name" value="CBS"/>
    <property type="match status" value="2"/>
</dbReference>
<comment type="caution">
    <text evidence="3">The sequence shown here is derived from an EMBL/GenBank/DDBJ whole genome shotgun (WGS) entry which is preliminary data.</text>
</comment>
<dbReference type="Proteomes" id="UP000295468">
    <property type="component" value="Unassembled WGS sequence"/>
</dbReference>
<dbReference type="SUPFAM" id="SSF54631">
    <property type="entry name" value="CBS-domain pair"/>
    <property type="match status" value="1"/>
</dbReference>
<keyword evidence="1" id="KW-0129">CBS domain</keyword>
<organism evidence="3 4">
    <name type="scientific">Zeaxanthinibacter enoshimensis</name>
    <dbReference type="NCBI Taxonomy" id="392009"/>
    <lineage>
        <taxon>Bacteria</taxon>
        <taxon>Pseudomonadati</taxon>
        <taxon>Bacteroidota</taxon>
        <taxon>Flavobacteriia</taxon>
        <taxon>Flavobacteriales</taxon>
        <taxon>Flavobacteriaceae</taxon>
        <taxon>Zeaxanthinibacter</taxon>
    </lineage>
</organism>
<evidence type="ECO:0000259" key="2">
    <source>
        <dbReference type="PROSITE" id="PS51371"/>
    </source>
</evidence>
<dbReference type="OrthoDB" id="1523762at2"/>
<dbReference type="Gene3D" id="3.10.580.10">
    <property type="entry name" value="CBS-domain"/>
    <property type="match status" value="1"/>
</dbReference>
<dbReference type="AlphaFoldDB" id="A0A4R6TIE7"/>
<sequence length="218" mass="24716">MKIQEHISDHLDVFDIGAPLQDVVKFFRGSGYSHVAVVEDRKFLGVLSEEDFRTIGEKGQLADHRNSLETFYVPQDASWLDILKLFADNQANLMPVLDQEASVIGYYDLGEVLDFLVETPFFNEPGALLVVATGAKDHSFSEIAQIVESNNAKLIGAFISDYQNDIVQTTIKISSGNINEVLQSFRRYNYTILFGNMDDQFLEDLKQRSDYLDKYLNV</sequence>